<proteinExistence type="predicted"/>
<gene>
    <name evidence="1" type="ORF">B0T16DRAFT_415015</name>
</gene>
<evidence type="ECO:0000313" key="2">
    <source>
        <dbReference type="Proteomes" id="UP001174936"/>
    </source>
</evidence>
<comment type="caution">
    <text evidence="1">The sequence shown here is derived from an EMBL/GenBank/DDBJ whole genome shotgun (WGS) entry which is preliminary data.</text>
</comment>
<reference evidence="1" key="1">
    <citation type="submission" date="2023-06" db="EMBL/GenBank/DDBJ databases">
        <title>Genome-scale phylogeny and comparative genomics of the fungal order Sordariales.</title>
        <authorList>
            <consortium name="Lawrence Berkeley National Laboratory"/>
            <person name="Hensen N."/>
            <person name="Bonometti L."/>
            <person name="Westerberg I."/>
            <person name="Brannstrom I.O."/>
            <person name="Guillou S."/>
            <person name="Cros-Aarteil S."/>
            <person name="Calhoun S."/>
            <person name="Haridas S."/>
            <person name="Kuo A."/>
            <person name="Mondo S."/>
            <person name="Pangilinan J."/>
            <person name="Riley R."/>
            <person name="Labutti K."/>
            <person name="Andreopoulos B."/>
            <person name="Lipzen A."/>
            <person name="Chen C."/>
            <person name="Yanf M."/>
            <person name="Daum C."/>
            <person name="Ng V."/>
            <person name="Clum A."/>
            <person name="Steindorff A."/>
            <person name="Ohm R."/>
            <person name="Martin F."/>
            <person name="Silar P."/>
            <person name="Natvig D."/>
            <person name="Lalanne C."/>
            <person name="Gautier V."/>
            <person name="Ament-Velasquez S.L."/>
            <person name="Kruys A."/>
            <person name="Hutchinson M.I."/>
            <person name="Powell A.J."/>
            <person name="Barry K."/>
            <person name="Miller A.N."/>
            <person name="Grigoriev I.V."/>
            <person name="Debuchy R."/>
            <person name="Gladieux P."/>
            <person name="Thoren M.H."/>
            <person name="Johannesson H."/>
        </authorList>
    </citation>
    <scope>NUCLEOTIDE SEQUENCE</scope>
    <source>
        <strain evidence="1">SMH2532-1</strain>
    </source>
</reference>
<dbReference type="Proteomes" id="UP001174936">
    <property type="component" value="Unassembled WGS sequence"/>
</dbReference>
<evidence type="ECO:0000313" key="1">
    <source>
        <dbReference type="EMBL" id="KAK0642968.1"/>
    </source>
</evidence>
<sequence>MGDGCLGEVCGALRGGECGVWSGVVESLHVDSKGFECGLMGPGSWGLSGLRSGEEEVGAA</sequence>
<dbReference type="EMBL" id="JAULSV010000005">
    <property type="protein sequence ID" value="KAK0642968.1"/>
    <property type="molecule type" value="Genomic_DNA"/>
</dbReference>
<protein>
    <submittedName>
        <fullName evidence="1">Uncharacterized protein</fullName>
    </submittedName>
</protein>
<name>A0AA40CML9_9PEZI</name>
<keyword evidence="2" id="KW-1185">Reference proteome</keyword>
<organism evidence="1 2">
    <name type="scientific">Cercophora newfieldiana</name>
    <dbReference type="NCBI Taxonomy" id="92897"/>
    <lineage>
        <taxon>Eukaryota</taxon>
        <taxon>Fungi</taxon>
        <taxon>Dikarya</taxon>
        <taxon>Ascomycota</taxon>
        <taxon>Pezizomycotina</taxon>
        <taxon>Sordariomycetes</taxon>
        <taxon>Sordariomycetidae</taxon>
        <taxon>Sordariales</taxon>
        <taxon>Lasiosphaeriaceae</taxon>
        <taxon>Cercophora</taxon>
    </lineage>
</organism>
<dbReference type="AlphaFoldDB" id="A0AA40CML9"/>
<accession>A0AA40CML9</accession>